<protein>
    <submittedName>
        <fullName evidence="2">Uncharacterized protein</fullName>
    </submittedName>
</protein>
<dbReference type="HOGENOM" id="CLU_901824_0_0_1"/>
<dbReference type="Proteomes" id="UP000054477">
    <property type="component" value="Unassembled WGS sequence"/>
</dbReference>
<organism evidence="2 3">
    <name type="scientific">Laccaria amethystina LaAM-08-1</name>
    <dbReference type="NCBI Taxonomy" id="1095629"/>
    <lineage>
        <taxon>Eukaryota</taxon>
        <taxon>Fungi</taxon>
        <taxon>Dikarya</taxon>
        <taxon>Basidiomycota</taxon>
        <taxon>Agaricomycotina</taxon>
        <taxon>Agaricomycetes</taxon>
        <taxon>Agaricomycetidae</taxon>
        <taxon>Agaricales</taxon>
        <taxon>Agaricineae</taxon>
        <taxon>Hydnangiaceae</taxon>
        <taxon>Laccaria</taxon>
    </lineage>
</organism>
<gene>
    <name evidence="2" type="ORF">K443DRAFT_126739</name>
</gene>
<feature type="compositionally biased region" description="Acidic residues" evidence="1">
    <location>
        <begin position="207"/>
        <end position="217"/>
    </location>
</feature>
<feature type="non-terminal residue" evidence="2">
    <location>
        <position position="309"/>
    </location>
</feature>
<evidence type="ECO:0000313" key="3">
    <source>
        <dbReference type="Proteomes" id="UP000054477"/>
    </source>
</evidence>
<dbReference type="EMBL" id="KN839600">
    <property type="protein sequence ID" value="KIJ89575.1"/>
    <property type="molecule type" value="Genomic_DNA"/>
</dbReference>
<accession>A0A0C9WKM5</accession>
<feature type="compositionally biased region" description="Basic and acidic residues" evidence="1">
    <location>
        <begin position="138"/>
        <end position="158"/>
    </location>
</feature>
<feature type="compositionally biased region" description="Acidic residues" evidence="1">
    <location>
        <begin position="262"/>
        <end position="282"/>
    </location>
</feature>
<keyword evidence="3" id="KW-1185">Reference proteome</keyword>
<feature type="compositionally biased region" description="Acidic residues" evidence="1">
    <location>
        <begin position="226"/>
        <end position="237"/>
    </location>
</feature>
<dbReference type="AlphaFoldDB" id="A0A0C9WKM5"/>
<evidence type="ECO:0000313" key="2">
    <source>
        <dbReference type="EMBL" id="KIJ89575.1"/>
    </source>
</evidence>
<sequence length="309" mass="33745">MSDPLCTSSGPDEDEGEAGLSSLVIIQPTVVSVDIVKVHAEELSYVRETRLMGQLDNDKATARAQKAKATRIENACREALENERLAKETEQPRGAKTRALSNHVWLGNKETQGTPESNKRAASPDEAESAVPSKQRRKDFQGAKVAVRDMYKEKEGSEKAMTLTVATKIRKRAPTAAIIPSDSEPEAEKLVSTKKDKKIQKTKCAESESDDSDDESSGPEVGKSDADDESSGSDDDQLTGRKIDEKSLTDRLNQECPVLGADNDDEEEELMNLFDLPDDDVEMASVRSSRNSRSSSLASRPPTTDSEDL</sequence>
<feature type="compositionally biased region" description="Basic and acidic residues" evidence="1">
    <location>
        <begin position="83"/>
        <end position="93"/>
    </location>
</feature>
<reference evidence="3" key="2">
    <citation type="submission" date="2015-01" db="EMBL/GenBank/DDBJ databases">
        <title>Evolutionary Origins and Diversification of the Mycorrhizal Mutualists.</title>
        <authorList>
            <consortium name="DOE Joint Genome Institute"/>
            <consortium name="Mycorrhizal Genomics Consortium"/>
            <person name="Kohler A."/>
            <person name="Kuo A."/>
            <person name="Nagy L.G."/>
            <person name="Floudas D."/>
            <person name="Copeland A."/>
            <person name="Barry K.W."/>
            <person name="Cichocki N."/>
            <person name="Veneault-Fourrey C."/>
            <person name="LaButti K."/>
            <person name="Lindquist E.A."/>
            <person name="Lipzen A."/>
            <person name="Lundell T."/>
            <person name="Morin E."/>
            <person name="Murat C."/>
            <person name="Riley R."/>
            <person name="Ohm R."/>
            <person name="Sun H."/>
            <person name="Tunlid A."/>
            <person name="Henrissat B."/>
            <person name="Grigoriev I.V."/>
            <person name="Hibbett D.S."/>
            <person name="Martin F."/>
        </authorList>
    </citation>
    <scope>NUCLEOTIDE SEQUENCE [LARGE SCALE GENOMIC DNA]</scope>
    <source>
        <strain evidence="3">LaAM-08-1</strain>
    </source>
</reference>
<feature type="region of interest" description="Disordered" evidence="1">
    <location>
        <begin position="83"/>
        <end position="309"/>
    </location>
</feature>
<proteinExistence type="predicted"/>
<name>A0A0C9WKM5_9AGAR</name>
<feature type="compositionally biased region" description="Low complexity" evidence="1">
    <location>
        <begin position="285"/>
        <end position="300"/>
    </location>
</feature>
<evidence type="ECO:0000256" key="1">
    <source>
        <dbReference type="SAM" id="MobiDB-lite"/>
    </source>
</evidence>
<feature type="compositionally biased region" description="Basic and acidic residues" evidence="1">
    <location>
        <begin position="238"/>
        <end position="253"/>
    </location>
</feature>
<reference evidence="2 3" key="1">
    <citation type="submission" date="2014-04" db="EMBL/GenBank/DDBJ databases">
        <authorList>
            <consortium name="DOE Joint Genome Institute"/>
            <person name="Kuo A."/>
            <person name="Kohler A."/>
            <person name="Nagy L.G."/>
            <person name="Floudas D."/>
            <person name="Copeland A."/>
            <person name="Barry K.W."/>
            <person name="Cichocki N."/>
            <person name="Veneault-Fourrey C."/>
            <person name="LaButti K."/>
            <person name="Lindquist E.A."/>
            <person name="Lipzen A."/>
            <person name="Lundell T."/>
            <person name="Morin E."/>
            <person name="Murat C."/>
            <person name="Sun H."/>
            <person name="Tunlid A."/>
            <person name="Henrissat B."/>
            <person name="Grigoriev I.V."/>
            <person name="Hibbett D.S."/>
            <person name="Martin F."/>
            <person name="Nordberg H.P."/>
            <person name="Cantor M.N."/>
            <person name="Hua S.X."/>
        </authorList>
    </citation>
    <scope>NUCLEOTIDE SEQUENCE [LARGE SCALE GENOMIC DNA]</scope>
    <source>
        <strain evidence="2 3">LaAM-08-1</strain>
    </source>
</reference>